<dbReference type="InterPro" id="IPR015813">
    <property type="entry name" value="Pyrv/PenolPyrv_kinase-like_dom"/>
</dbReference>
<dbReference type="Gene3D" id="3.20.20.60">
    <property type="entry name" value="Phosphoenolpyruvate-binding domains"/>
    <property type="match status" value="1"/>
</dbReference>
<evidence type="ECO:0000313" key="2">
    <source>
        <dbReference type="EMBL" id="MPN37699.1"/>
    </source>
</evidence>
<comment type="caution">
    <text evidence="2">The sequence shown here is derived from an EMBL/GenBank/DDBJ whole genome shotgun (WGS) entry which is preliminary data.</text>
</comment>
<evidence type="ECO:0000259" key="1">
    <source>
        <dbReference type="Pfam" id="PF02896"/>
    </source>
</evidence>
<dbReference type="EC" id="2.7.9.1" evidence="2"/>
<dbReference type="SUPFAM" id="SSF51621">
    <property type="entry name" value="Phosphoenolpyruvate/pyruvate domain"/>
    <property type="match status" value="1"/>
</dbReference>
<proteinExistence type="predicted"/>
<dbReference type="PANTHER" id="PTHR22931">
    <property type="entry name" value="PHOSPHOENOLPYRUVATE DIKINASE-RELATED"/>
    <property type="match status" value="1"/>
</dbReference>
<dbReference type="AlphaFoldDB" id="A0A645HHN1"/>
<dbReference type="InterPro" id="IPR000121">
    <property type="entry name" value="PEP_util_C"/>
</dbReference>
<gene>
    <name evidence="2" type="primary">ppdK_41</name>
    <name evidence="2" type="ORF">SDC9_185219</name>
</gene>
<sequence length="50" mass="5556">MMRLCVRKAREVKANISLGICGEHGGNPESIAFCHSIGLHYVAVRPLEYQ</sequence>
<dbReference type="InterPro" id="IPR010121">
    <property type="entry name" value="Pyruvate_phosphate_dikinase"/>
</dbReference>
<dbReference type="Pfam" id="PF02896">
    <property type="entry name" value="PEP-utilizers_C"/>
    <property type="match status" value="1"/>
</dbReference>
<organism evidence="2">
    <name type="scientific">bioreactor metagenome</name>
    <dbReference type="NCBI Taxonomy" id="1076179"/>
    <lineage>
        <taxon>unclassified sequences</taxon>
        <taxon>metagenomes</taxon>
        <taxon>ecological metagenomes</taxon>
    </lineage>
</organism>
<dbReference type="GO" id="GO:0050242">
    <property type="term" value="F:pyruvate, phosphate dikinase activity"/>
    <property type="evidence" value="ECO:0007669"/>
    <property type="project" value="UniProtKB-EC"/>
</dbReference>
<reference evidence="2" key="1">
    <citation type="submission" date="2019-08" db="EMBL/GenBank/DDBJ databases">
        <authorList>
            <person name="Kucharzyk K."/>
            <person name="Murdoch R.W."/>
            <person name="Higgins S."/>
            <person name="Loffler F."/>
        </authorList>
    </citation>
    <scope>NUCLEOTIDE SEQUENCE</scope>
</reference>
<keyword evidence="2" id="KW-0808">Transferase</keyword>
<keyword evidence="2" id="KW-0418">Kinase</keyword>
<dbReference type="EMBL" id="VSSQ01092485">
    <property type="protein sequence ID" value="MPN37699.1"/>
    <property type="molecule type" value="Genomic_DNA"/>
</dbReference>
<feature type="domain" description="PEP-utilising enzyme C-terminal" evidence="1">
    <location>
        <begin position="5"/>
        <end position="46"/>
    </location>
</feature>
<name>A0A645HHN1_9ZZZZ</name>
<keyword evidence="2" id="KW-0670">Pyruvate</keyword>
<dbReference type="PANTHER" id="PTHR22931:SF9">
    <property type="entry name" value="PYRUVATE, PHOSPHATE DIKINASE 1, CHLOROPLASTIC"/>
    <property type="match status" value="1"/>
</dbReference>
<dbReference type="InterPro" id="IPR040442">
    <property type="entry name" value="Pyrv_kinase-like_dom_sf"/>
</dbReference>
<dbReference type="GO" id="GO:0016301">
    <property type="term" value="F:kinase activity"/>
    <property type="evidence" value="ECO:0007669"/>
    <property type="project" value="UniProtKB-KW"/>
</dbReference>
<protein>
    <submittedName>
        <fullName evidence="2">Pyruvate, phosphate dikinase</fullName>
        <ecNumber evidence="2">2.7.9.1</ecNumber>
    </submittedName>
</protein>
<accession>A0A645HHN1</accession>